<dbReference type="EMBL" id="CP051774">
    <property type="protein sequence ID" value="QJE95858.1"/>
    <property type="molecule type" value="Genomic_DNA"/>
</dbReference>
<dbReference type="KEGG" id="luo:HHL09_08690"/>
<keyword evidence="2" id="KW-1133">Transmembrane helix</keyword>
<evidence type="ECO:0000313" key="3">
    <source>
        <dbReference type="EMBL" id="QJE95858.1"/>
    </source>
</evidence>
<accession>A0A858RH78</accession>
<evidence type="ECO:0000256" key="2">
    <source>
        <dbReference type="SAM" id="Phobius"/>
    </source>
</evidence>
<keyword evidence="2" id="KW-0812">Transmembrane</keyword>
<sequence length="259" mass="28166">MTPLRKKWIIVSVLATGLIIITISLLFPGEAPESRQKEMSSPASGKILEEAREADLPHAVLLEEVSASPEDDDETIEDGIYGRTDYLSPSSPPPLQLFANGGHVPTGAAEAAGLTETELDHVERATRAMWKQFATLFNQALAVDREASSPELITLKAKAFPQAAKAVIAELEKQIDAATDPEKAGILKSIAYLPPSFGQAGRHHVLIEYSPSKGSYYYEYRDPKTGKTILSGTSGMDHFHSQFGDQIDLDRLVESLHAP</sequence>
<name>A0A858RH78_9BACT</name>
<evidence type="ECO:0000256" key="1">
    <source>
        <dbReference type="SAM" id="MobiDB-lite"/>
    </source>
</evidence>
<organism evidence="3 4">
    <name type="scientific">Luteolibacter luteus</name>
    <dbReference type="NCBI Taxonomy" id="2728835"/>
    <lineage>
        <taxon>Bacteria</taxon>
        <taxon>Pseudomonadati</taxon>
        <taxon>Verrucomicrobiota</taxon>
        <taxon>Verrucomicrobiia</taxon>
        <taxon>Verrucomicrobiales</taxon>
        <taxon>Verrucomicrobiaceae</taxon>
        <taxon>Luteolibacter</taxon>
    </lineage>
</organism>
<gene>
    <name evidence="3" type="ORF">HHL09_08690</name>
</gene>
<feature type="transmembrane region" description="Helical" evidence="2">
    <location>
        <begin position="7"/>
        <end position="27"/>
    </location>
</feature>
<evidence type="ECO:0000313" key="4">
    <source>
        <dbReference type="Proteomes" id="UP000501812"/>
    </source>
</evidence>
<proteinExistence type="predicted"/>
<feature type="region of interest" description="Disordered" evidence="1">
    <location>
        <begin position="64"/>
        <end position="85"/>
    </location>
</feature>
<reference evidence="3 4" key="1">
    <citation type="submission" date="2020-04" db="EMBL/GenBank/DDBJ databases">
        <title>Luteolibacter sp. G-1-1-1 isolated from soil.</title>
        <authorList>
            <person name="Dahal R.H."/>
        </authorList>
    </citation>
    <scope>NUCLEOTIDE SEQUENCE [LARGE SCALE GENOMIC DNA]</scope>
    <source>
        <strain evidence="3 4">G-1-1-1</strain>
    </source>
</reference>
<keyword evidence="4" id="KW-1185">Reference proteome</keyword>
<keyword evidence="2" id="KW-0472">Membrane</keyword>
<dbReference type="Proteomes" id="UP000501812">
    <property type="component" value="Chromosome"/>
</dbReference>
<dbReference type="AlphaFoldDB" id="A0A858RH78"/>
<dbReference type="RefSeq" id="WP_169454171.1">
    <property type="nucleotide sequence ID" value="NZ_CP051774.1"/>
</dbReference>
<protein>
    <submittedName>
        <fullName evidence="3">Uncharacterized protein</fullName>
    </submittedName>
</protein>